<organism evidence="2 3">
    <name type="scientific">Leptidea sinapis</name>
    <dbReference type="NCBI Taxonomy" id="189913"/>
    <lineage>
        <taxon>Eukaryota</taxon>
        <taxon>Metazoa</taxon>
        <taxon>Ecdysozoa</taxon>
        <taxon>Arthropoda</taxon>
        <taxon>Hexapoda</taxon>
        <taxon>Insecta</taxon>
        <taxon>Pterygota</taxon>
        <taxon>Neoptera</taxon>
        <taxon>Endopterygota</taxon>
        <taxon>Lepidoptera</taxon>
        <taxon>Glossata</taxon>
        <taxon>Ditrysia</taxon>
        <taxon>Papilionoidea</taxon>
        <taxon>Pieridae</taxon>
        <taxon>Dismorphiinae</taxon>
        <taxon>Leptidea</taxon>
    </lineage>
</organism>
<evidence type="ECO:0000313" key="2">
    <source>
        <dbReference type="EMBL" id="VVC97638.1"/>
    </source>
</evidence>
<dbReference type="EMBL" id="FZQP02003256">
    <property type="protein sequence ID" value="VVC97638.1"/>
    <property type="molecule type" value="Genomic_DNA"/>
</dbReference>
<keyword evidence="3" id="KW-1185">Reference proteome</keyword>
<dbReference type="AlphaFoldDB" id="A0A5E4QKX6"/>
<dbReference type="SUPFAM" id="SSF100910">
    <property type="entry name" value="Chemosensory protein Csp2"/>
    <property type="match status" value="1"/>
</dbReference>
<dbReference type="PANTHER" id="PTHR11257:SF13">
    <property type="entry name" value="GEO07322P1"/>
    <property type="match status" value="1"/>
</dbReference>
<name>A0A5E4QKX6_9NEOP</name>
<dbReference type="OrthoDB" id="7182126at2759"/>
<evidence type="ECO:0000256" key="1">
    <source>
        <dbReference type="SAM" id="SignalP"/>
    </source>
</evidence>
<gene>
    <name evidence="2" type="ORF">LSINAPIS_LOCUS8870</name>
</gene>
<proteinExistence type="predicted"/>
<dbReference type="Proteomes" id="UP000324832">
    <property type="component" value="Unassembled WGS sequence"/>
</dbReference>
<sequence>MKIIIFLAVSFGVVFADDIVYHITANDDFDMKALVKDEAKLKALTQCYLDEGPCTEVAQSYKVLLQDVFNESCRRCNPKQKYLVNTYLKGLQKSNPEYYDKFVQKYDPSGQLLGKLLEAVKDY</sequence>
<dbReference type="Gene3D" id="1.10.2080.10">
    <property type="entry name" value="Insect odorant-binding protein A10/Ejaculatory bulb-specific protein 3"/>
    <property type="match status" value="1"/>
</dbReference>
<evidence type="ECO:0000313" key="3">
    <source>
        <dbReference type="Proteomes" id="UP000324832"/>
    </source>
</evidence>
<keyword evidence="1" id="KW-0732">Signal</keyword>
<dbReference type="InterPro" id="IPR036682">
    <property type="entry name" value="OS_D_A10/PebIII_sf"/>
</dbReference>
<feature type="signal peptide" evidence="1">
    <location>
        <begin position="1"/>
        <end position="16"/>
    </location>
</feature>
<dbReference type="Pfam" id="PF03392">
    <property type="entry name" value="OS-D"/>
    <property type="match status" value="1"/>
</dbReference>
<reference evidence="2 3" key="1">
    <citation type="submission" date="2017-07" db="EMBL/GenBank/DDBJ databases">
        <authorList>
            <person name="Talla V."/>
            <person name="Backstrom N."/>
        </authorList>
    </citation>
    <scope>NUCLEOTIDE SEQUENCE [LARGE SCALE GENOMIC DNA]</scope>
</reference>
<dbReference type="PANTHER" id="PTHR11257">
    <property type="entry name" value="CHEMOSENSORY PROTEIN-RELATED"/>
    <property type="match status" value="1"/>
</dbReference>
<protein>
    <submittedName>
        <fullName evidence="2">Uncharacterized protein</fullName>
    </submittedName>
</protein>
<accession>A0A5E4QKX6</accession>
<dbReference type="InterPro" id="IPR005055">
    <property type="entry name" value="A10/PebIII"/>
</dbReference>
<feature type="chain" id="PRO_5022989039" evidence="1">
    <location>
        <begin position="17"/>
        <end position="123"/>
    </location>
</feature>